<dbReference type="Pfam" id="PF13833">
    <property type="entry name" value="EF-hand_8"/>
    <property type="match status" value="1"/>
</dbReference>
<feature type="domain" description="EF-hand" evidence="1">
    <location>
        <begin position="135"/>
        <end position="170"/>
    </location>
</feature>
<dbReference type="SUPFAM" id="SSF47473">
    <property type="entry name" value="EF-hand"/>
    <property type="match status" value="1"/>
</dbReference>
<dbReference type="EMBL" id="JACHEM010000029">
    <property type="protein sequence ID" value="MBB6439804.1"/>
    <property type="molecule type" value="Genomic_DNA"/>
</dbReference>
<dbReference type="CDD" id="cd00051">
    <property type="entry name" value="EFh"/>
    <property type="match status" value="1"/>
</dbReference>
<evidence type="ECO:0000259" key="1">
    <source>
        <dbReference type="PROSITE" id="PS50222"/>
    </source>
</evidence>
<evidence type="ECO:0000313" key="2">
    <source>
        <dbReference type="EMBL" id="MBB6439804.1"/>
    </source>
</evidence>
<proteinExistence type="predicted"/>
<dbReference type="Gene3D" id="1.10.238.10">
    <property type="entry name" value="EF-hand"/>
    <property type="match status" value="1"/>
</dbReference>
<accession>A0A7X0HNS7</accession>
<dbReference type="InterPro" id="IPR018247">
    <property type="entry name" value="EF_Hand_1_Ca_BS"/>
</dbReference>
<evidence type="ECO:0000313" key="3">
    <source>
        <dbReference type="Proteomes" id="UP000540423"/>
    </source>
</evidence>
<dbReference type="RefSeq" id="WP_185036310.1">
    <property type="nucleotide sequence ID" value="NZ_BNBN01000025.1"/>
</dbReference>
<protein>
    <submittedName>
        <fullName evidence="2">Ca2+-binding EF-hand superfamily protein</fullName>
    </submittedName>
</protein>
<dbReference type="InterPro" id="IPR011992">
    <property type="entry name" value="EF-hand-dom_pair"/>
</dbReference>
<name>A0A7X0HNS7_9ACTN</name>
<dbReference type="AlphaFoldDB" id="A0A7X0HNS7"/>
<sequence length="189" mass="20417">MSGQDFLTLKIEQGFDQLDVNGNGILTEDDHVEMGRRVATSLGHSEGSRQADQIIGAYTTIWRDVHAPFVPAGSQGISKSQFVASTRTLADDSEAARAALGALAETYLAIADINQDGQISPEEFLAFQRGHFPQLTEAMAAEAFTHIDTDGDGMLSPAEFTNAVIEFWSSTDPHATGNWWMGHHPSPQG</sequence>
<dbReference type="PROSITE" id="PS00018">
    <property type="entry name" value="EF_HAND_1"/>
    <property type="match status" value="2"/>
</dbReference>
<gene>
    <name evidence="2" type="ORF">HNQ79_006316</name>
</gene>
<dbReference type="SMART" id="SM00054">
    <property type="entry name" value="EFh"/>
    <property type="match status" value="3"/>
</dbReference>
<dbReference type="Proteomes" id="UP000540423">
    <property type="component" value="Unassembled WGS sequence"/>
</dbReference>
<keyword evidence="3" id="KW-1185">Reference proteome</keyword>
<dbReference type="GO" id="GO:0005509">
    <property type="term" value="F:calcium ion binding"/>
    <property type="evidence" value="ECO:0007669"/>
    <property type="project" value="InterPro"/>
</dbReference>
<comment type="caution">
    <text evidence="2">The sequence shown here is derived from an EMBL/GenBank/DDBJ whole genome shotgun (WGS) entry which is preliminary data.</text>
</comment>
<reference evidence="2 3" key="1">
    <citation type="submission" date="2020-08" db="EMBL/GenBank/DDBJ databases">
        <title>Genomic Encyclopedia of Type Strains, Phase IV (KMG-IV): sequencing the most valuable type-strain genomes for metagenomic binning, comparative biology and taxonomic classification.</title>
        <authorList>
            <person name="Goeker M."/>
        </authorList>
    </citation>
    <scope>NUCLEOTIDE SEQUENCE [LARGE SCALE GENOMIC DNA]</scope>
    <source>
        <strain evidence="2 3">DSM 40141</strain>
    </source>
</reference>
<organism evidence="2 3">
    <name type="scientific">Streptomyces candidus</name>
    <dbReference type="NCBI Taxonomy" id="67283"/>
    <lineage>
        <taxon>Bacteria</taxon>
        <taxon>Bacillati</taxon>
        <taxon>Actinomycetota</taxon>
        <taxon>Actinomycetes</taxon>
        <taxon>Kitasatosporales</taxon>
        <taxon>Streptomycetaceae</taxon>
        <taxon>Streptomyces</taxon>
    </lineage>
</organism>
<dbReference type="PROSITE" id="PS50222">
    <property type="entry name" value="EF_HAND_2"/>
    <property type="match status" value="1"/>
</dbReference>
<dbReference type="InterPro" id="IPR002048">
    <property type="entry name" value="EF_hand_dom"/>
</dbReference>